<organism evidence="6">
    <name type="scientific">Salix viminalis</name>
    <name type="common">Common osier</name>
    <name type="synonym">Basket willow</name>
    <dbReference type="NCBI Taxonomy" id="40686"/>
    <lineage>
        <taxon>Eukaryota</taxon>
        <taxon>Viridiplantae</taxon>
        <taxon>Streptophyta</taxon>
        <taxon>Embryophyta</taxon>
        <taxon>Tracheophyta</taxon>
        <taxon>Spermatophyta</taxon>
        <taxon>Magnoliopsida</taxon>
        <taxon>eudicotyledons</taxon>
        <taxon>Gunneridae</taxon>
        <taxon>Pentapetalae</taxon>
        <taxon>rosids</taxon>
        <taxon>fabids</taxon>
        <taxon>Malpighiales</taxon>
        <taxon>Salicaceae</taxon>
        <taxon>Saliceae</taxon>
        <taxon>Salix</taxon>
    </lineage>
</organism>
<evidence type="ECO:0000256" key="4">
    <source>
        <dbReference type="ARBA" id="ARBA00023065"/>
    </source>
</evidence>
<gene>
    <name evidence="6" type="ORF">SVIM_LOCUS175946</name>
</gene>
<dbReference type="PANTHER" id="PTHR32468:SF109">
    <property type="entry name" value="CATION_H(+) ANTIPORTER 24-RELATED"/>
    <property type="match status" value="1"/>
</dbReference>
<protein>
    <recommendedName>
        <fullName evidence="5">Cation/H(+) antiporter C-terminal domain-containing protein</fullName>
    </recommendedName>
</protein>
<feature type="domain" description="Cation/H(+) antiporter C-terminal" evidence="5">
    <location>
        <begin position="42"/>
        <end position="110"/>
    </location>
</feature>
<dbReference type="PANTHER" id="PTHR32468">
    <property type="entry name" value="CATION/H + ANTIPORTER"/>
    <property type="match status" value="1"/>
</dbReference>
<dbReference type="Pfam" id="PF23259">
    <property type="entry name" value="CHX17_C"/>
    <property type="match status" value="1"/>
</dbReference>
<dbReference type="InterPro" id="IPR057290">
    <property type="entry name" value="CHX17_C"/>
</dbReference>
<evidence type="ECO:0000256" key="3">
    <source>
        <dbReference type="ARBA" id="ARBA00022958"/>
    </source>
</evidence>
<reference evidence="6" key="1">
    <citation type="submission" date="2019-03" db="EMBL/GenBank/DDBJ databases">
        <authorList>
            <person name="Mank J."/>
            <person name="Almeida P."/>
        </authorList>
    </citation>
    <scope>NUCLEOTIDE SEQUENCE</scope>
    <source>
        <strain evidence="6">78183</strain>
    </source>
</reference>
<keyword evidence="4" id="KW-0406">Ion transport</keyword>
<dbReference type="GO" id="GO:0006813">
    <property type="term" value="P:potassium ion transport"/>
    <property type="evidence" value="ECO:0007669"/>
    <property type="project" value="UniProtKB-KW"/>
</dbReference>
<proteinExistence type="predicted"/>
<dbReference type="AlphaFoldDB" id="A0A6N2L4A7"/>
<evidence type="ECO:0000256" key="2">
    <source>
        <dbReference type="ARBA" id="ARBA00022538"/>
    </source>
</evidence>
<evidence type="ECO:0000259" key="5">
    <source>
        <dbReference type="Pfam" id="PF23259"/>
    </source>
</evidence>
<dbReference type="GO" id="GO:0012505">
    <property type="term" value="C:endomembrane system"/>
    <property type="evidence" value="ECO:0007669"/>
    <property type="project" value="TreeGrafter"/>
</dbReference>
<dbReference type="GO" id="GO:0006885">
    <property type="term" value="P:regulation of pH"/>
    <property type="evidence" value="ECO:0007669"/>
    <property type="project" value="TreeGrafter"/>
</dbReference>
<evidence type="ECO:0000313" key="6">
    <source>
        <dbReference type="EMBL" id="VFU35434.1"/>
    </source>
</evidence>
<keyword evidence="2" id="KW-0633">Potassium transport</keyword>
<accession>A0A6N2L4A7</accession>
<name>A0A6N2L4A7_SALVM</name>
<dbReference type="EMBL" id="CAADRP010001112">
    <property type="protein sequence ID" value="VFU35434.1"/>
    <property type="molecule type" value="Genomic_DNA"/>
</dbReference>
<keyword evidence="3" id="KW-0630">Potassium</keyword>
<evidence type="ECO:0000256" key="1">
    <source>
        <dbReference type="ARBA" id="ARBA00022448"/>
    </source>
</evidence>
<dbReference type="InterPro" id="IPR050794">
    <property type="entry name" value="CPA2_transporter"/>
</dbReference>
<sequence>MKSRQALIVGPIVALRKAQILGPIIFHFEVFSQGLLIFRRCVVLFLGGADSREALAYADRMAPNPEVSLTVIRFLSYNNIGDDEMEKKVDEEVVVINGEETLAAIKALGNDTIELWLVGRRQGINQVLLEGLSELSENPELAVHQQIMRG</sequence>
<dbReference type="GO" id="GO:0098662">
    <property type="term" value="P:inorganic cation transmembrane transport"/>
    <property type="evidence" value="ECO:0007669"/>
    <property type="project" value="TreeGrafter"/>
</dbReference>
<keyword evidence="1" id="KW-0813">Transport</keyword>